<evidence type="ECO:0008006" key="5">
    <source>
        <dbReference type="Google" id="ProtNLM"/>
    </source>
</evidence>
<dbReference type="InterPro" id="IPR051450">
    <property type="entry name" value="Gfo/Idh/MocA_Oxidoreductases"/>
</dbReference>
<dbReference type="PATRIC" id="fig|869279.4.peg.1395"/>
<dbReference type="Gene3D" id="3.40.50.720">
    <property type="entry name" value="NAD(P)-binding Rossmann-like Domain"/>
    <property type="match status" value="1"/>
</dbReference>
<evidence type="ECO:0000313" key="4">
    <source>
        <dbReference type="Proteomes" id="UP000050544"/>
    </source>
</evidence>
<reference evidence="3 4" key="1">
    <citation type="submission" date="2015-07" db="EMBL/GenBank/DDBJ databases">
        <title>Whole genome sequence of Thermanaerothrix daxensis DSM 23592.</title>
        <authorList>
            <person name="Hemp J."/>
            <person name="Ward L.M."/>
            <person name="Pace L.A."/>
            <person name="Fischer W.W."/>
        </authorList>
    </citation>
    <scope>NUCLEOTIDE SEQUENCE [LARGE SCALE GENOMIC DNA]</scope>
    <source>
        <strain evidence="3 4">GNS-1</strain>
    </source>
</reference>
<dbReference type="Pfam" id="PF22725">
    <property type="entry name" value="GFO_IDH_MocA_C3"/>
    <property type="match status" value="1"/>
</dbReference>
<sequence length="462" mass="51959">MPSQPVTAVLIGAGQRGAEAYAPYALQHPDQLRFVAVAEPDPQRRARFAAQHHIPRERQYTTWEDLLDEPQMADAALICTQDTLHTAPALAAMRAGYHILLEKPLAPRLEECERLVATSEATGRQLHVGHVMRYTRHYRLLREIVQSGVLGQIVDVDHRENVAFWHMAHSYVRGNWRNQALSSPMILAKCCHDLDMLPWALGQRCRRLYSVGSLLHFRPENAPPGAPERCLDGCPAAETCPYYAPYIYLEMKPFWHNYAETAPRGIARWATQQQVKRPGLVRALSRVYPDLRQITEYRGWPLTVLALDPTPENLLEALRLGPYGRCVYHCDNDVVDHQVVSMVFDNGTTVTLTMHGHSHVEHRSTRIEGTRGRLMSIAGNGGGWIQVEEHRTLTRRTYDTSPPPGQGHGGGDMGLMEHFVACVRAGGNPAEVLQTAREALESHRLAFAAEESRLTGRVFTFE</sequence>
<keyword evidence="4" id="KW-1185">Reference proteome</keyword>
<dbReference type="InterPro" id="IPR036291">
    <property type="entry name" value="NAD(P)-bd_dom_sf"/>
</dbReference>
<dbReference type="InterPro" id="IPR055170">
    <property type="entry name" value="GFO_IDH_MocA-like_dom"/>
</dbReference>
<dbReference type="GO" id="GO:0000166">
    <property type="term" value="F:nucleotide binding"/>
    <property type="evidence" value="ECO:0007669"/>
    <property type="project" value="InterPro"/>
</dbReference>
<proteinExistence type="predicted"/>
<dbReference type="InterPro" id="IPR000683">
    <property type="entry name" value="Gfo/Idh/MocA-like_OxRdtase_N"/>
</dbReference>
<evidence type="ECO:0000313" key="3">
    <source>
        <dbReference type="EMBL" id="KPL82898.1"/>
    </source>
</evidence>
<protein>
    <recommendedName>
        <fullName evidence="5">Oxidoreductase</fullName>
    </recommendedName>
</protein>
<organism evidence="3 4">
    <name type="scientific">Thermanaerothrix daxensis</name>
    <dbReference type="NCBI Taxonomy" id="869279"/>
    <lineage>
        <taxon>Bacteria</taxon>
        <taxon>Bacillati</taxon>
        <taxon>Chloroflexota</taxon>
        <taxon>Anaerolineae</taxon>
        <taxon>Anaerolineales</taxon>
        <taxon>Anaerolineaceae</taxon>
        <taxon>Thermanaerothrix</taxon>
    </lineage>
</organism>
<dbReference type="STRING" id="869279.SE15_08960"/>
<dbReference type="AlphaFoldDB" id="A0A0N8GQ73"/>
<gene>
    <name evidence="3" type="ORF">SE15_08960</name>
</gene>
<evidence type="ECO:0000259" key="2">
    <source>
        <dbReference type="Pfam" id="PF22725"/>
    </source>
</evidence>
<dbReference type="EMBL" id="LGKO01000005">
    <property type="protein sequence ID" value="KPL82898.1"/>
    <property type="molecule type" value="Genomic_DNA"/>
</dbReference>
<dbReference type="PANTHER" id="PTHR43377">
    <property type="entry name" value="BILIVERDIN REDUCTASE A"/>
    <property type="match status" value="1"/>
</dbReference>
<comment type="caution">
    <text evidence="3">The sequence shown here is derived from an EMBL/GenBank/DDBJ whole genome shotgun (WGS) entry which is preliminary data.</text>
</comment>
<accession>A0A0N8GQ73</accession>
<dbReference type="SUPFAM" id="SSF51735">
    <property type="entry name" value="NAD(P)-binding Rossmann-fold domains"/>
    <property type="match status" value="1"/>
</dbReference>
<dbReference type="Gene3D" id="3.30.360.10">
    <property type="entry name" value="Dihydrodipicolinate Reductase, domain 2"/>
    <property type="match status" value="2"/>
</dbReference>
<feature type="domain" description="GFO/IDH/MocA-like oxidoreductase" evidence="2">
    <location>
        <begin position="138"/>
        <end position="213"/>
    </location>
</feature>
<evidence type="ECO:0000259" key="1">
    <source>
        <dbReference type="Pfam" id="PF01408"/>
    </source>
</evidence>
<dbReference type="Pfam" id="PF01408">
    <property type="entry name" value="GFO_IDH_MocA"/>
    <property type="match status" value="1"/>
</dbReference>
<dbReference type="SUPFAM" id="SSF55347">
    <property type="entry name" value="Glyceraldehyde-3-phosphate dehydrogenase-like, C-terminal domain"/>
    <property type="match status" value="1"/>
</dbReference>
<feature type="domain" description="Gfo/Idh/MocA-like oxidoreductase N-terminal" evidence="1">
    <location>
        <begin position="8"/>
        <end position="130"/>
    </location>
</feature>
<dbReference type="PANTHER" id="PTHR43377:SF2">
    <property type="entry name" value="BINDING ROSSMANN FOLD OXIDOREDUCTASE, PUTATIVE (AFU_ORTHOLOGUE AFUA_4G00560)-RELATED"/>
    <property type="match status" value="1"/>
</dbReference>
<dbReference type="Proteomes" id="UP000050544">
    <property type="component" value="Unassembled WGS sequence"/>
</dbReference>
<name>A0A0N8GQ73_9CHLR</name>